<dbReference type="RefSeq" id="XP_028152166.1">
    <property type="nucleotide sequence ID" value="XM_028296365.1"/>
</dbReference>
<keyword evidence="2" id="KW-0732">Signal</keyword>
<feature type="region of interest" description="Disordered" evidence="1">
    <location>
        <begin position="175"/>
        <end position="194"/>
    </location>
</feature>
<feature type="chain" id="PRO_5028154155" evidence="2">
    <location>
        <begin position="19"/>
        <end position="237"/>
    </location>
</feature>
<sequence length="237" mass="26396">MWPKTAWYLLLVIFSVHCKEIKHRAPRFIGGTYTSTVTSTKMITSLMPSSCVYVDPTLQPCRSVRFLNFPQFDTIREYFNNKSSPFRARSDKTETTQLGWGEYLGIYQPTVTVTEIELQTAIVQDPRVAVTYAVKGCRPLKLPNDIDRCEIQAPSTIPILEILPTSTVAVPQMSALHSNGGTNNSSDSKSGQSGGILWKLNATDKIQTPTPTLESSTTPIEDNTRETVQRPTEPLLL</sequence>
<reference evidence="3" key="1">
    <citation type="submission" date="2025-08" db="UniProtKB">
        <authorList>
            <consortium name="RefSeq"/>
        </authorList>
    </citation>
    <scope>IDENTIFICATION</scope>
    <source>
        <tissue evidence="3">Whole insect</tissue>
    </source>
</reference>
<feature type="signal peptide" evidence="2">
    <location>
        <begin position="1"/>
        <end position="18"/>
    </location>
</feature>
<evidence type="ECO:0000313" key="3">
    <source>
        <dbReference type="RefSeq" id="XP_028152166.1"/>
    </source>
</evidence>
<gene>
    <name evidence="3" type="primary">LOC114345559</name>
</gene>
<evidence type="ECO:0000256" key="1">
    <source>
        <dbReference type="SAM" id="MobiDB-lite"/>
    </source>
</evidence>
<feature type="compositionally biased region" description="Low complexity" evidence="1">
    <location>
        <begin position="208"/>
        <end position="219"/>
    </location>
</feature>
<protein>
    <submittedName>
        <fullName evidence="3">Uncharacterized protein LOC114345559 isoform X1</fullName>
    </submittedName>
</protein>
<evidence type="ECO:0000256" key="2">
    <source>
        <dbReference type="SAM" id="SignalP"/>
    </source>
</evidence>
<dbReference type="AlphaFoldDB" id="A0A6P7GQI8"/>
<name>A0A6P7GQI8_DIAVI</name>
<feature type="region of interest" description="Disordered" evidence="1">
    <location>
        <begin position="207"/>
        <end position="237"/>
    </location>
</feature>
<organism evidence="3">
    <name type="scientific">Diabrotica virgifera virgifera</name>
    <name type="common">western corn rootworm</name>
    <dbReference type="NCBI Taxonomy" id="50390"/>
    <lineage>
        <taxon>Eukaryota</taxon>
        <taxon>Metazoa</taxon>
        <taxon>Ecdysozoa</taxon>
        <taxon>Arthropoda</taxon>
        <taxon>Hexapoda</taxon>
        <taxon>Insecta</taxon>
        <taxon>Pterygota</taxon>
        <taxon>Neoptera</taxon>
        <taxon>Endopterygota</taxon>
        <taxon>Coleoptera</taxon>
        <taxon>Polyphaga</taxon>
        <taxon>Cucujiformia</taxon>
        <taxon>Chrysomeloidea</taxon>
        <taxon>Chrysomelidae</taxon>
        <taxon>Galerucinae</taxon>
        <taxon>Diabroticina</taxon>
        <taxon>Diabroticites</taxon>
        <taxon>Diabrotica</taxon>
    </lineage>
</organism>
<feature type="compositionally biased region" description="Polar residues" evidence="1">
    <location>
        <begin position="175"/>
        <end position="191"/>
    </location>
</feature>
<accession>A0A6P7GQI8</accession>
<dbReference type="InParanoid" id="A0A6P7GQI8"/>
<proteinExistence type="predicted"/>